<sequence>MFFPPIREFIQQSLKTFPWSYGSQNINMAALCDHLIAGRRKSIQSLERTGIDNISARKIRYSLLRSRPYLQILKKDLSKRFSNIDGRERVVVSLDDTSMRRYGKEVHGAAYQHNHVGGGTQFENIIVDCWITSLSYFDYDFKQYLPKKFLQRNQGHLEGFKTKINLAKQLFTKQITQLLLKGARSKQLCCTTDSWYLCEELYKLFGKFKVNYVMGTKKNTQYYLFGKLQTLAKGFASNAKWRFITNPVTKTKIYYQEKEINTLIYGRCKVFAIRQGDSSTIKYYLTNLVKMTIQTFSKRWSDHWEVENLHAKVKKFFGFEDCYSGKEDFNLCYWELSYFLYYLFRLYQEQLRKKGIDYTLLKLWECYCTDYDISKAKKHFYSKSKMKSFKKRILAG</sequence>
<accession>A0A0F9GL89</accession>
<dbReference type="InterPro" id="IPR012337">
    <property type="entry name" value="RNaseH-like_sf"/>
</dbReference>
<dbReference type="InterPro" id="IPR002559">
    <property type="entry name" value="Transposase_11"/>
</dbReference>
<evidence type="ECO:0000313" key="2">
    <source>
        <dbReference type="EMBL" id="KKL63912.1"/>
    </source>
</evidence>
<dbReference type="GO" id="GO:0004803">
    <property type="term" value="F:transposase activity"/>
    <property type="evidence" value="ECO:0007669"/>
    <property type="project" value="InterPro"/>
</dbReference>
<dbReference type="EMBL" id="LAZR01028007">
    <property type="protein sequence ID" value="KKL63912.1"/>
    <property type="molecule type" value="Genomic_DNA"/>
</dbReference>
<dbReference type="GO" id="GO:0003677">
    <property type="term" value="F:DNA binding"/>
    <property type="evidence" value="ECO:0007669"/>
    <property type="project" value="InterPro"/>
</dbReference>
<gene>
    <name evidence="2" type="ORF">LCGC14_2170360</name>
</gene>
<dbReference type="AlphaFoldDB" id="A0A0F9GL89"/>
<dbReference type="GO" id="GO:0006313">
    <property type="term" value="P:DNA transposition"/>
    <property type="evidence" value="ECO:0007669"/>
    <property type="project" value="InterPro"/>
</dbReference>
<comment type="caution">
    <text evidence="2">The sequence shown here is derived from an EMBL/GenBank/DDBJ whole genome shotgun (WGS) entry which is preliminary data.</text>
</comment>
<evidence type="ECO:0000259" key="1">
    <source>
        <dbReference type="Pfam" id="PF01609"/>
    </source>
</evidence>
<name>A0A0F9GL89_9ZZZZ</name>
<feature type="domain" description="Transposase IS4-like" evidence="1">
    <location>
        <begin position="174"/>
        <end position="342"/>
    </location>
</feature>
<reference evidence="2" key="1">
    <citation type="journal article" date="2015" name="Nature">
        <title>Complex archaea that bridge the gap between prokaryotes and eukaryotes.</title>
        <authorList>
            <person name="Spang A."/>
            <person name="Saw J.H."/>
            <person name="Jorgensen S.L."/>
            <person name="Zaremba-Niedzwiedzka K."/>
            <person name="Martijn J."/>
            <person name="Lind A.E."/>
            <person name="van Eijk R."/>
            <person name="Schleper C."/>
            <person name="Guy L."/>
            <person name="Ettema T.J."/>
        </authorList>
    </citation>
    <scope>NUCLEOTIDE SEQUENCE</scope>
</reference>
<protein>
    <recommendedName>
        <fullName evidence="1">Transposase IS4-like domain-containing protein</fullName>
    </recommendedName>
</protein>
<organism evidence="2">
    <name type="scientific">marine sediment metagenome</name>
    <dbReference type="NCBI Taxonomy" id="412755"/>
    <lineage>
        <taxon>unclassified sequences</taxon>
        <taxon>metagenomes</taxon>
        <taxon>ecological metagenomes</taxon>
    </lineage>
</organism>
<proteinExistence type="predicted"/>
<dbReference type="SUPFAM" id="SSF53098">
    <property type="entry name" value="Ribonuclease H-like"/>
    <property type="match status" value="1"/>
</dbReference>
<dbReference type="Pfam" id="PF01609">
    <property type="entry name" value="DDE_Tnp_1"/>
    <property type="match status" value="1"/>
</dbReference>